<dbReference type="GO" id="GO:0005975">
    <property type="term" value="P:carbohydrate metabolic process"/>
    <property type="evidence" value="ECO:0007669"/>
    <property type="project" value="InterPro"/>
</dbReference>
<dbReference type="GO" id="GO:0005886">
    <property type="term" value="C:plasma membrane"/>
    <property type="evidence" value="ECO:0007669"/>
    <property type="project" value="UniProtKB-SubCell"/>
</dbReference>
<dbReference type="GO" id="GO:0016810">
    <property type="term" value="F:hydrolase activity, acting on carbon-nitrogen (but not peptide) bonds"/>
    <property type="evidence" value="ECO:0007669"/>
    <property type="project" value="InterPro"/>
</dbReference>
<keyword evidence="8" id="KW-0472">Membrane</keyword>
<dbReference type="GO" id="GO:0071555">
    <property type="term" value="P:cell wall organization"/>
    <property type="evidence" value="ECO:0007669"/>
    <property type="project" value="UniProtKB-KW"/>
</dbReference>
<evidence type="ECO:0000256" key="6">
    <source>
        <dbReference type="ARBA" id="ARBA00022729"/>
    </source>
</evidence>
<dbReference type="PANTHER" id="PTHR46471">
    <property type="entry name" value="CHITIN DEACETYLASE"/>
    <property type="match status" value="1"/>
</dbReference>
<keyword evidence="9" id="KW-0119">Carbohydrate metabolism</keyword>
<sequence length="262" mass="29277">MYPHISLALAFASTFLRVKATPLPVANPTPELELLRRQGLATVYDSCTVPNTVAITFDDGPYIYESEIVDYLDSQGVKATFFVNGNNWRCIYDDGAVSSLKKAFASGHQIGSHTWAHLDLSQQSWDKIHDEMWRVELALTRILGVSPAFMRPPYGNYNDLVRQASSIRGQSLVLWDFDSGDSVGASVQESENNYSQVANQRPDTLLALNHETYETTARQVIEFAIPLLKSKGYNLVTVAECLGQNPYQFQQAPQSRDSSWTC</sequence>
<organism evidence="14 15">
    <name type="scientific">Pyrrhoderma noxium</name>
    <dbReference type="NCBI Taxonomy" id="2282107"/>
    <lineage>
        <taxon>Eukaryota</taxon>
        <taxon>Fungi</taxon>
        <taxon>Dikarya</taxon>
        <taxon>Basidiomycota</taxon>
        <taxon>Agaricomycotina</taxon>
        <taxon>Agaricomycetes</taxon>
        <taxon>Hymenochaetales</taxon>
        <taxon>Hymenochaetaceae</taxon>
        <taxon>Pyrrhoderma</taxon>
    </lineage>
</organism>
<dbReference type="STRING" id="2282107.A0A286UDL3"/>
<dbReference type="SUPFAM" id="SSF88713">
    <property type="entry name" value="Glycoside hydrolase/deacetylase"/>
    <property type="match status" value="1"/>
</dbReference>
<keyword evidence="3" id="KW-1003">Cell membrane</keyword>
<keyword evidence="10" id="KW-0449">Lipoprotein</keyword>
<dbReference type="PROSITE" id="PS51677">
    <property type="entry name" value="NODB"/>
    <property type="match status" value="1"/>
</dbReference>
<evidence type="ECO:0000256" key="7">
    <source>
        <dbReference type="ARBA" id="ARBA00022801"/>
    </source>
</evidence>
<name>A0A286UDL3_9AGAM</name>
<comment type="subcellular location">
    <subcellularLocation>
        <location evidence="2">Cell membrane</location>
        <topology evidence="2">Lipid-anchor</topology>
        <topology evidence="2">GPI-anchor</topology>
    </subcellularLocation>
</comment>
<keyword evidence="7" id="KW-0378">Hydrolase</keyword>
<evidence type="ECO:0000256" key="3">
    <source>
        <dbReference type="ARBA" id="ARBA00022475"/>
    </source>
</evidence>
<evidence type="ECO:0000256" key="1">
    <source>
        <dbReference type="ARBA" id="ARBA00001941"/>
    </source>
</evidence>
<evidence type="ECO:0000256" key="9">
    <source>
        <dbReference type="ARBA" id="ARBA00023277"/>
    </source>
</evidence>
<evidence type="ECO:0000256" key="4">
    <source>
        <dbReference type="ARBA" id="ARBA00022622"/>
    </source>
</evidence>
<evidence type="ECO:0000313" key="15">
    <source>
        <dbReference type="Proteomes" id="UP000217199"/>
    </source>
</evidence>
<accession>A0A286UDL3</accession>
<keyword evidence="4" id="KW-0336">GPI-anchor</keyword>
<keyword evidence="6 12" id="KW-0732">Signal</keyword>
<evidence type="ECO:0000256" key="10">
    <source>
        <dbReference type="ARBA" id="ARBA00023288"/>
    </source>
</evidence>
<feature type="chain" id="PRO_5013689165" evidence="12">
    <location>
        <begin position="21"/>
        <end position="262"/>
    </location>
</feature>
<dbReference type="CDD" id="cd10951">
    <property type="entry name" value="CE4_ClCDA_like"/>
    <property type="match status" value="1"/>
</dbReference>
<gene>
    <name evidence="14" type="ORF">PNOK_0614300</name>
</gene>
<dbReference type="PANTHER" id="PTHR46471:SF2">
    <property type="entry name" value="CHITIN DEACETYLASE-RELATED"/>
    <property type="match status" value="1"/>
</dbReference>
<evidence type="ECO:0000256" key="8">
    <source>
        <dbReference type="ARBA" id="ARBA00023136"/>
    </source>
</evidence>
<comment type="caution">
    <text evidence="14">The sequence shown here is derived from an EMBL/GenBank/DDBJ whole genome shotgun (WGS) entry which is preliminary data.</text>
</comment>
<feature type="signal peptide" evidence="12">
    <location>
        <begin position="1"/>
        <end position="20"/>
    </location>
</feature>
<keyword evidence="15" id="KW-1185">Reference proteome</keyword>
<dbReference type="GO" id="GO:0098552">
    <property type="term" value="C:side of membrane"/>
    <property type="evidence" value="ECO:0007669"/>
    <property type="project" value="UniProtKB-KW"/>
</dbReference>
<dbReference type="AlphaFoldDB" id="A0A286UDL3"/>
<dbReference type="Pfam" id="PF01522">
    <property type="entry name" value="Polysacc_deac_1"/>
    <property type="match status" value="1"/>
</dbReference>
<dbReference type="EMBL" id="NBII01000006">
    <property type="protein sequence ID" value="PAV17657.1"/>
    <property type="molecule type" value="Genomic_DNA"/>
</dbReference>
<evidence type="ECO:0000259" key="13">
    <source>
        <dbReference type="PROSITE" id="PS51677"/>
    </source>
</evidence>
<proteinExistence type="predicted"/>
<feature type="domain" description="NodB homology" evidence="13">
    <location>
        <begin position="51"/>
        <end position="236"/>
    </location>
</feature>
<protein>
    <submittedName>
        <fullName evidence="14">Carbohydrate esterase family 4</fullName>
    </submittedName>
</protein>
<evidence type="ECO:0000256" key="11">
    <source>
        <dbReference type="ARBA" id="ARBA00023316"/>
    </source>
</evidence>
<evidence type="ECO:0000256" key="2">
    <source>
        <dbReference type="ARBA" id="ARBA00004609"/>
    </source>
</evidence>
<dbReference type="OrthoDB" id="2125469at2759"/>
<evidence type="ECO:0000256" key="12">
    <source>
        <dbReference type="SAM" id="SignalP"/>
    </source>
</evidence>
<dbReference type="GO" id="GO:0046872">
    <property type="term" value="F:metal ion binding"/>
    <property type="evidence" value="ECO:0007669"/>
    <property type="project" value="UniProtKB-KW"/>
</dbReference>
<dbReference type="InterPro" id="IPR011330">
    <property type="entry name" value="Glyco_hydro/deAcase_b/a-brl"/>
</dbReference>
<evidence type="ECO:0000256" key="5">
    <source>
        <dbReference type="ARBA" id="ARBA00022723"/>
    </source>
</evidence>
<keyword evidence="4" id="KW-0325">Glycoprotein</keyword>
<dbReference type="Gene3D" id="3.20.20.370">
    <property type="entry name" value="Glycoside hydrolase/deacetylase"/>
    <property type="match status" value="1"/>
</dbReference>
<keyword evidence="5" id="KW-0479">Metal-binding</keyword>
<reference evidence="14 15" key="1">
    <citation type="journal article" date="2017" name="Mol. Ecol.">
        <title>Comparative and population genomic landscape of Phellinus noxius: A hypervariable fungus causing root rot in trees.</title>
        <authorList>
            <person name="Chung C.L."/>
            <person name="Lee T.J."/>
            <person name="Akiba M."/>
            <person name="Lee H.H."/>
            <person name="Kuo T.H."/>
            <person name="Liu D."/>
            <person name="Ke H.M."/>
            <person name="Yokoi T."/>
            <person name="Roa M.B."/>
            <person name="Lu M.J."/>
            <person name="Chang Y.Y."/>
            <person name="Ann P.J."/>
            <person name="Tsai J.N."/>
            <person name="Chen C.Y."/>
            <person name="Tzean S.S."/>
            <person name="Ota Y."/>
            <person name="Hattori T."/>
            <person name="Sahashi N."/>
            <person name="Liou R.F."/>
            <person name="Kikuchi T."/>
            <person name="Tsai I.J."/>
        </authorList>
    </citation>
    <scope>NUCLEOTIDE SEQUENCE [LARGE SCALE GENOMIC DNA]</scope>
    <source>
        <strain evidence="14 15">FFPRI411160</strain>
    </source>
</reference>
<keyword evidence="11" id="KW-0961">Cell wall biogenesis/degradation</keyword>
<comment type="cofactor">
    <cofactor evidence="1">
        <name>Co(2+)</name>
        <dbReference type="ChEBI" id="CHEBI:48828"/>
    </cofactor>
</comment>
<dbReference type="InterPro" id="IPR002509">
    <property type="entry name" value="NODB_dom"/>
</dbReference>
<evidence type="ECO:0000313" key="14">
    <source>
        <dbReference type="EMBL" id="PAV17657.1"/>
    </source>
</evidence>
<dbReference type="Proteomes" id="UP000217199">
    <property type="component" value="Unassembled WGS sequence"/>
</dbReference>
<dbReference type="InParanoid" id="A0A286UDL3"/>